<sequence>MDETTFWQAFFITYQSLTDWIKALWLVIPPVFIFAMTALILRGRRAPPQADGELVYTVHRDATGQYRILRHTPSATTDDAPTCLPLDDDQPMLIPPTWRGRSG</sequence>
<dbReference type="EMBL" id="FMBM01000002">
    <property type="protein sequence ID" value="SCC81008.1"/>
    <property type="molecule type" value="Genomic_DNA"/>
</dbReference>
<name>A0ABY0K977_9HYPH</name>
<keyword evidence="4" id="KW-1185">Reference proteome</keyword>
<accession>A0ABY0K977</accession>
<feature type="region of interest" description="Disordered" evidence="1">
    <location>
        <begin position="74"/>
        <end position="103"/>
    </location>
</feature>
<dbReference type="RefSeq" id="WP_074444798.1">
    <property type="nucleotide sequence ID" value="NZ_FMBM01000002.1"/>
</dbReference>
<feature type="transmembrane region" description="Helical" evidence="2">
    <location>
        <begin position="20"/>
        <end position="41"/>
    </location>
</feature>
<organism evidence="3 4">
    <name type="scientific">Saliniramus fredricksonii</name>
    <dbReference type="NCBI Taxonomy" id="1653334"/>
    <lineage>
        <taxon>Bacteria</taxon>
        <taxon>Pseudomonadati</taxon>
        <taxon>Pseudomonadota</taxon>
        <taxon>Alphaproteobacteria</taxon>
        <taxon>Hyphomicrobiales</taxon>
        <taxon>Salinarimonadaceae</taxon>
        <taxon>Saliniramus</taxon>
    </lineage>
</organism>
<gene>
    <name evidence="3" type="ORF">GA0071312_1938</name>
</gene>
<protein>
    <submittedName>
        <fullName evidence="3">Uncharacterized protein</fullName>
    </submittedName>
</protein>
<comment type="caution">
    <text evidence="3">The sequence shown here is derived from an EMBL/GenBank/DDBJ whole genome shotgun (WGS) entry which is preliminary data.</text>
</comment>
<evidence type="ECO:0000256" key="1">
    <source>
        <dbReference type="SAM" id="MobiDB-lite"/>
    </source>
</evidence>
<evidence type="ECO:0000313" key="3">
    <source>
        <dbReference type="EMBL" id="SCC81008.1"/>
    </source>
</evidence>
<evidence type="ECO:0000256" key="2">
    <source>
        <dbReference type="SAM" id="Phobius"/>
    </source>
</evidence>
<keyword evidence="2" id="KW-0812">Transmembrane</keyword>
<evidence type="ECO:0000313" key="4">
    <source>
        <dbReference type="Proteomes" id="UP000182800"/>
    </source>
</evidence>
<keyword evidence="2" id="KW-1133">Transmembrane helix</keyword>
<proteinExistence type="predicted"/>
<keyword evidence="2" id="KW-0472">Membrane</keyword>
<dbReference type="Proteomes" id="UP000182800">
    <property type="component" value="Unassembled WGS sequence"/>
</dbReference>
<reference evidence="3 4" key="1">
    <citation type="submission" date="2016-08" db="EMBL/GenBank/DDBJ databases">
        <authorList>
            <person name="Varghese N."/>
            <person name="Submissions Spin"/>
        </authorList>
    </citation>
    <scope>NUCLEOTIDE SEQUENCE [LARGE SCALE GENOMIC DNA]</scope>
    <source>
        <strain evidence="3 4">HL-109</strain>
    </source>
</reference>